<keyword evidence="3" id="KW-1185">Reference proteome</keyword>
<evidence type="ECO:0000259" key="1">
    <source>
        <dbReference type="PROSITE" id="PS50943"/>
    </source>
</evidence>
<dbReference type="Pfam" id="PF01381">
    <property type="entry name" value="HTH_3"/>
    <property type="match status" value="1"/>
</dbReference>
<reference evidence="2" key="2">
    <citation type="submission" date="2020-09" db="EMBL/GenBank/DDBJ databases">
        <authorList>
            <person name="Sun Q."/>
            <person name="Kim S."/>
        </authorList>
    </citation>
    <scope>NUCLEOTIDE SEQUENCE</scope>
    <source>
        <strain evidence="2">KCTC 42590</strain>
    </source>
</reference>
<dbReference type="GO" id="GO:0003677">
    <property type="term" value="F:DNA binding"/>
    <property type="evidence" value="ECO:0007669"/>
    <property type="project" value="InterPro"/>
</dbReference>
<dbReference type="InterPro" id="IPR010982">
    <property type="entry name" value="Lambda_DNA-bd_dom_sf"/>
</dbReference>
<dbReference type="SUPFAM" id="SSF47413">
    <property type="entry name" value="lambda repressor-like DNA-binding domains"/>
    <property type="match status" value="1"/>
</dbReference>
<sequence length="90" mass="10535">MTGEDKHPDYWTPTYLKAWRTESISQLANVRKLTQNEAANLLGISRKQYNELENGKTRIDRRTSMACLYLANIAENSPEYLRKLLFKDQL</sequence>
<proteinExistence type="predicted"/>
<dbReference type="CDD" id="cd00093">
    <property type="entry name" value="HTH_XRE"/>
    <property type="match status" value="1"/>
</dbReference>
<organism evidence="2 3">
    <name type="scientific">Kordiimonas sediminis</name>
    <dbReference type="NCBI Taxonomy" id="1735581"/>
    <lineage>
        <taxon>Bacteria</taxon>
        <taxon>Pseudomonadati</taxon>
        <taxon>Pseudomonadota</taxon>
        <taxon>Alphaproteobacteria</taxon>
        <taxon>Kordiimonadales</taxon>
        <taxon>Kordiimonadaceae</taxon>
        <taxon>Kordiimonas</taxon>
    </lineage>
</organism>
<protein>
    <recommendedName>
        <fullName evidence="1">HTH cro/C1-type domain-containing protein</fullName>
    </recommendedName>
</protein>
<dbReference type="InterPro" id="IPR001387">
    <property type="entry name" value="Cro/C1-type_HTH"/>
</dbReference>
<name>A0A919EA22_9PROT</name>
<accession>A0A919EA22</accession>
<dbReference type="EMBL" id="BNCI01000002">
    <property type="protein sequence ID" value="GHF29006.1"/>
    <property type="molecule type" value="Genomic_DNA"/>
</dbReference>
<comment type="caution">
    <text evidence="2">The sequence shown here is derived from an EMBL/GenBank/DDBJ whole genome shotgun (WGS) entry which is preliminary data.</text>
</comment>
<reference evidence="2" key="1">
    <citation type="journal article" date="2014" name="Int. J. Syst. Evol. Microbiol.">
        <title>Complete genome sequence of Corynebacterium casei LMG S-19264T (=DSM 44701T), isolated from a smear-ripened cheese.</title>
        <authorList>
            <consortium name="US DOE Joint Genome Institute (JGI-PGF)"/>
            <person name="Walter F."/>
            <person name="Albersmeier A."/>
            <person name="Kalinowski J."/>
            <person name="Ruckert C."/>
        </authorList>
    </citation>
    <scope>NUCLEOTIDE SEQUENCE</scope>
    <source>
        <strain evidence="2">KCTC 42590</strain>
    </source>
</reference>
<feature type="domain" description="HTH cro/C1-type" evidence="1">
    <location>
        <begin position="24"/>
        <end position="60"/>
    </location>
</feature>
<gene>
    <name evidence="2" type="ORF">GCM10017044_25320</name>
</gene>
<evidence type="ECO:0000313" key="3">
    <source>
        <dbReference type="Proteomes" id="UP000630923"/>
    </source>
</evidence>
<dbReference type="Gene3D" id="1.10.260.40">
    <property type="entry name" value="lambda repressor-like DNA-binding domains"/>
    <property type="match status" value="1"/>
</dbReference>
<evidence type="ECO:0000313" key="2">
    <source>
        <dbReference type="EMBL" id="GHF29006.1"/>
    </source>
</evidence>
<dbReference type="PROSITE" id="PS50943">
    <property type="entry name" value="HTH_CROC1"/>
    <property type="match status" value="1"/>
</dbReference>
<dbReference type="RefSeq" id="WP_191253492.1">
    <property type="nucleotide sequence ID" value="NZ_BNCI01000002.1"/>
</dbReference>
<dbReference type="Proteomes" id="UP000630923">
    <property type="component" value="Unassembled WGS sequence"/>
</dbReference>
<dbReference type="AlphaFoldDB" id="A0A919EA22"/>